<dbReference type="Proteomes" id="UP000031036">
    <property type="component" value="Unassembled WGS sequence"/>
</dbReference>
<gene>
    <name evidence="12" type="primary">POLR3A</name>
    <name evidence="12" type="ORF">Tcan_10071</name>
</gene>
<keyword evidence="8 10" id="KW-0804">Transcription</keyword>
<dbReference type="GO" id="GO:0000428">
    <property type="term" value="C:DNA-directed RNA polymerase complex"/>
    <property type="evidence" value="ECO:0007669"/>
    <property type="project" value="UniProtKB-KW"/>
</dbReference>
<sequence length="492" mass="55237">MGKEQFRETDLARKVGGVQFVAGDAETMRQVAHIPVFNSKLYDECPGRWVPAPFGPLDPRLGTCQKNTDCQTCKQNLTDCVGHFGYVDLALPVFHVGFFRLTIQMLQCICKHCSGLLLSGEQKKAFLRQVNNPNLDYLRRKALHKRIVTASKKITICPHCGHKNGVVKKAVGAVLKIAHMNPIPADKMSSFMCAAQENKELANLLPKDIPLLMVRPAGTHKHPVDVLFSRLPVPPCCIRPSVVSEVKSGTTEDDITMKLSEIMLINDVIRKHKRDGAPTKTISEAWDHLQVQCALYINSELSGLPPDMQPKKPIRGFTQRLKGKQGRFRGNLSGKRVDFSGRTVISPDPNLRIDQVGVPIHVAKILTFPEIVNESNMERMRKLVINGDDIHPGANHIVERSTGNKKFLRYGNREQTAEQLKVGDIVERHLDDDDVVLFNRQPSLHKISIMSHRAKIMPGRTFRFNECACTPYNADFDGDEMNLHVPRLTRTC</sequence>
<evidence type="ECO:0000313" key="13">
    <source>
        <dbReference type="Proteomes" id="UP000031036"/>
    </source>
</evidence>
<dbReference type="OrthoDB" id="270392at2759"/>
<evidence type="ECO:0000259" key="11">
    <source>
        <dbReference type="SMART" id="SM00663"/>
    </source>
</evidence>
<evidence type="ECO:0000256" key="1">
    <source>
        <dbReference type="ARBA" id="ARBA00004123"/>
    </source>
</evidence>
<dbReference type="Gene3D" id="2.40.40.20">
    <property type="match status" value="1"/>
</dbReference>
<dbReference type="GO" id="GO:0031981">
    <property type="term" value="C:nuclear lumen"/>
    <property type="evidence" value="ECO:0007669"/>
    <property type="project" value="UniProtKB-ARBA"/>
</dbReference>
<dbReference type="Gene3D" id="3.30.1490.180">
    <property type="entry name" value="RNA polymerase ii"/>
    <property type="match status" value="1"/>
</dbReference>
<evidence type="ECO:0000256" key="3">
    <source>
        <dbReference type="ARBA" id="ARBA00022478"/>
    </source>
</evidence>
<dbReference type="FunFam" id="4.10.860.120:FF:000013">
    <property type="entry name" value="DNA-directed RNA polymerase subunit"/>
    <property type="match status" value="1"/>
</dbReference>
<evidence type="ECO:0000256" key="8">
    <source>
        <dbReference type="ARBA" id="ARBA00023163"/>
    </source>
</evidence>
<evidence type="ECO:0000256" key="2">
    <source>
        <dbReference type="ARBA" id="ARBA00006460"/>
    </source>
</evidence>
<evidence type="ECO:0000256" key="4">
    <source>
        <dbReference type="ARBA" id="ARBA00022679"/>
    </source>
</evidence>
<dbReference type="InterPro" id="IPR006592">
    <property type="entry name" value="RNA_pol_N"/>
</dbReference>
<evidence type="ECO:0000256" key="7">
    <source>
        <dbReference type="ARBA" id="ARBA00022833"/>
    </source>
</evidence>
<comment type="subcellular location">
    <subcellularLocation>
        <location evidence="1">Nucleus</location>
    </subcellularLocation>
</comment>
<organism evidence="12 13">
    <name type="scientific">Toxocara canis</name>
    <name type="common">Canine roundworm</name>
    <dbReference type="NCBI Taxonomy" id="6265"/>
    <lineage>
        <taxon>Eukaryota</taxon>
        <taxon>Metazoa</taxon>
        <taxon>Ecdysozoa</taxon>
        <taxon>Nematoda</taxon>
        <taxon>Chromadorea</taxon>
        <taxon>Rhabditida</taxon>
        <taxon>Spirurina</taxon>
        <taxon>Ascaridomorpha</taxon>
        <taxon>Ascaridoidea</taxon>
        <taxon>Toxocaridae</taxon>
        <taxon>Toxocara</taxon>
    </lineage>
</organism>
<feature type="domain" description="RNA polymerase N-terminal" evidence="11">
    <location>
        <begin position="224"/>
        <end position="489"/>
    </location>
</feature>
<keyword evidence="9" id="KW-0539">Nucleus</keyword>
<dbReference type="EMBL" id="JPKZ01000640">
    <property type="protein sequence ID" value="KHN86191.1"/>
    <property type="molecule type" value="Genomic_DNA"/>
</dbReference>
<evidence type="ECO:0000256" key="6">
    <source>
        <dbReference type="ARBA" id="ARBA00022723"/>
    </source>
</evidence>
<dbReference type="GO" id="GO:0046872">
    <property type="term" value="F:metal ion binding"/>
    <property type="evidence" value="ECO:0007669"/>
    <property type="project" value="UniProtKB-KW"/>
</dbReference>
<evidence type="ECO:0000256" key="5">
    <source>
        <dbReference type="ARBA" id="ARBA00022695"/>
    </source>
</evidence>
<reference evidence="12 13" key="1">
    <citation type="submission" date="2014-11" db="EMBL/GenBank/DDBJ databases">
        <title>Genetic blueprint of the zoonotic pathogen Toxocara canis.</title>
        <authorList>
            <person name="Zhu X.-Q."/>
            <person name="Korhonen P.K."/>
            <person name="Cai H."/>
            <person name="Young N.D."/>
            <person name="Nejsum P."/>
            <person name="von Samson-Himmelstjerna G."/>
            <person name="Boag P.R."/>
            <person name="Tan P."/>
            <person name="Li Q."/>
            <person name="Min J."/>
            <person name="Yang Y."/>
            <person name="Wang X."/>
            <person name="Fang X."/>
            <person name="Hall R.S."/>
            <person name="Hofmann A."/>
            <person name="Sternberg P.W."/>
            <person name="Jex A.R."/>
            <person name="Gasser R.B."/>
        </authorList>
    </citation>
    <scope>NUCLEOTIDE SEQUENCE [LARGE SCALE GENOMIC DNA]</scope>
    <source>
        <strain evidence="12">PN_DK_2014</strain>
    </source>
</reference>
<dbReference type="GO" id="GO:0006351">
    <property type="term" value="P:DNA-templated transcription"/>
    <property type="evidence" value="ECO:0007669"/>
    <property type="project" value="InterPro"/>
</dbReference>
<proteinExistence type="inferred from homology"/>
<dbReference type="PANTHER" id="PTHR48446">
    <property type="entry name" value="DNA-DIRECTED RNA POLYMERASE SUBUNIT BETA' N-TERMINAL SECTION"/>
    <property type="match status" value="1"/>
</dbReference>
<dbReference type="InterPro" id="IPR044893">
    <property type="entry name" value="RNA_pol_Rpb1_clamp_domain"/>
</dbReference>
<dbReference type="SMART" id="SM00663">
    <property type="entry name" value="RPOLA_N"/>
    <property type="match status" value="1"/>
</dbReference>
<dbReference type="AlphaFoldDB" id="A0A0B2VRL9"/>
<dbReference type="Pfam" id="PF04997">
    <property type="entry name" value="RNA_pol_Rpb1_1"/>
    <property type="match status" value="1"/>
</dbReference>
<comment type="similarity">
    <text evidence="2 10">Belongs to the RNA polymerase beta' chain family.</text>
</comment>
<dbReference type="FunFam" id="3.30.1490.180:FF:000002">
    <property type="entry name" value="DNA-directed RNA polymerase subunit"/>
    <property type="match status" value="1"/>
</dbReference>
<keyword evidence="3 10" id="KW-0240">DNA-directed RNA polymerase</keyword>
<dbReference type="STRING" id="6265.A0A0B2VRL9"/>
<dbReference type="SUPFAM" id="SSF64484">
    <property type="entry name" value="beta and beta-prime subunits of DNA dependent RNA-polymerase"/>
    <property type="match status" value="1"/>
</dbReference>
<dbReference type="Pfam" id="PF00623">
    <property type="entry name" value="RNA_pol_Rpb1_2"/>
    <property type="match status" value="1"/>
</dbReference>
<dbReference type="InterPro" id="IPR000722">
    <property type="entry name" value="RNA_pol_asu"/>
</dbReference>
<dbReference type="EC" id="2.7.7.6" evidence="10"/>
<keyword evidence="7" id="KW-0862">Zinc</keyword>
<dbReference type="GO" id="GO:0003899">
    <property type="term" value="F:DNA-directed RNA polymerase activity"/>
    <property type="evidence" value="ECO:0007669"/>
    <property type="project" value="UniProtKB-EC"/>
</dbReference>
<dbReference type="FunFam" id="2.40.40.20:FF:000019">
    <property type="entry name" value="DNA-directed RNA polymerase II subunit RPB1"/>
    <property type="match status" value="1"/>
</dbReference>
<evidence type="ECO:0000313" key="12">
    <source>
        <dbReference type="EMBL" id="KHN86191.1"/>
    </source>
</evidence>
<dbReference type="Gene3D" id="4.10.860.120">
    <property type="entry name" value="RNA polymerase II, clamp domain"/>
    <property type="match status" value="1"/>
</dbReference>
<comment type="catalytic activity">
    <reaction evidence="10">
        <text>RNA(n) + a ribonucleoside 5'-triphosphate = RNA(n+1) + diphosphate</text>
        <dbReference type="Rhea" id="RHEA:21248"/>
        <dbReference type="Rhea" id="RHEA-COMP:14527"/>
        <dbReference type="Rhea" id="RHEA-COMP:17342"/>
        <dbReference type="ChEBI" id="CHEBI:33019"/>
        <dbReference type="ChEBI" id="CHEBI:61557"/>
        <dbReference type="ChEBI" id="CHEBI:140395"/>
        <dbReference type="EC" id="2.7.7.6"/>
    </reaction>
</comment>
<keyword evidence="6" id="KW-0479">Metal-binding</keyword>
<accession>A0A0B2VRL9</accession>
<keyword evidence="13" id="KW-1185">Reference proteome</keyword>
<keyword evidence="5 10" id="KW-0548">Nucleotidyltransferase</keyword>
<keyword evidence="4 10" id="KW-0808">Transferase</keyword>
<evidence type="ECO:0000256" key="10">
    <source>
        <dbReference type="RuleBase" id="RU004279"/>
    </source>
</evidence>
<protein>
    <recommendedName>
        <fullName evidence="10">DNA-directed RNA polymerase subunit</fullName>
        <ecNumber evidence="10">2.7.7.6</ecNumber>
    </recommendedName>
</protein>
<dbReference type="InterPro" id="IPR015700">
    <property type="entry name" value="RPC1"/>
</dbReference>
<name>A0A0B2VRL9_TOXCA</name>
<dbReference type="InterPro" id="IPR007080">
    <property type="entry name" value="RNA_pol_Rpb1_1"/>
</dbReference>
<dbReference type="PANTHER" id="PTHR48446:SF1">
    <property type="entry name" value="DNA-DIRECTED RNA POLYMERASE SUBUNIT BETA' N-TERMINAL SECTION"/>
    <property type="match status" value="1"/>
</dbReference>
<dbReference type="OMA" id="TSNMDEM"/>
<dbReference type="GO" id="GO:0003677">
    <property type="term" value="F:DNA binding"/>
    <property type="evidence" value="ECO:0007669"/>
    <property type="project" value="InterPro"/>
</dbReference>
<comment type="function">
    <text evidence="10">DNA-dependent RNA polymerase catalyzes the transcription of DNA into RNA using the four ribonucleoside triphosphates as substrates.</text>
</comment>
<comment type="caution">
    <text evidence="12">The sequence shown here is derived from an EMBL/GenBank/DDBJ whole genome shotgun (WGS) entry which is preliminary data.</text>
</comment>
<evidence type="ECO:0000256" key="9">
    <source>
        <dbReference type="ARBA" id="ARBA00023242"/>
    </source>
</evidence>